<keyword evidence="2" id="KW-0378">Hydrolase</keyword>
<gene>
    <name evidence="2" type="ORF">ACFSM0_03255</name>
</gene>
<dbReference type="Gene3D" id="3.60.10.10">
    <property type="entry name" value="Endonuclease/exonuclease/phosphatase"/>
    <property type="match status" value="1"/>
</dbReference>
<protein>
    <submittedName>
        <fullName evidence="2">Endonuclease/exonuclease/phosphatase family protein</fullName>
    </submittedName>
</protein>
<feature type="domain" description="Endonuclease/exonuclease/phosphatase" evidence="1">
    <location>
        <begin position="26"/>
        <end position="307"/>
    </location>
</feature>
<organism evidence="2 3">
    <name type="scientific">Rhodobacter lacus</name>
    <dbReference type="NCBI Taxonomy" id="1641972"/>
    <lineage>
        <taxon>Bacteria</taxon>
        <taxon>Pseudomonadati</taxon>
        <taxon>Pseudomonadota</taxon>
        <taxon>Alphaproteobacteria</taxon>
        <taxon>Rhodobacterales</taxon>
        <taxon>Rhodobacter group</taxon>
        <taxon>Rhodobacter</taxon>
    </lineage>
</organism>
<dbReference type="SUPFAM" id="SSF56219">
    <property type="entry name" value="DNase I-like"/>
    <property type="match status" value="1"/>
</dbReference>
<dbReference type="Proteomes" id="UP001597413">
    <property type="component" value="Unassembled WGS sequence"/>
</dbReference>
<evidence type="ECO:0000313" key="2">
    <source>
        <dbReference type="EMBL" id="MFD2173105.1"/>
    </source>
</evidence>
<dbReference type="Pfam" id="PF03372">
    <property type="entry name" value="Exo_endo_phos"/>
    <property type="match status" value="1"/>
</dbReference>
<dbReference type="InterPro" id="IPR036691">
    <property type="entry name" value="Endo/exonu/phosph_ase_sf"/>
</dbReference>
<keyword evidence="3" id="KW-1185">Reference proteome</keyword>
<comment type="caution">
    <text evidence="2">The sequence shown here is derived from an EMBL/GenBank/DDBJ whole genome shotgun (WGS) entry which is preliminary data.</text>
</comment>
<accession>A0ABW5A6C9</accession>
<dbReference type="InterPro" id="IPR005135">
    <property type="entry name" value="Endo/exonuclease/phosphatase"/>
</dbReference>
<proteinExistence type="predicted"/>
<reference evidence="3" key="1">
    <citation type="journal article" date="2019" name="Int. J. Syst. Evol. Microbiol.">
        <title>The Global Catalogue of Microorganisms (GCM) 10K type strain sequencing project: providing services to taxonomists for standard genome sequencing and annotation.</title>
        <authorList>
            <consortium name="The Broad Institute Genomics Platform"/>
            <consortium name="The Broad Institute Genome Sequencing Center for Infectious Disease"/>
            <person name="Wu L."/>
            <person name="Ma J."/>
        </authorList>
    </citation>
    <scope>NUCLEOTIDE SEQUENCE [LARGE SCALE GENOMIC DNA]</scope>
    <source>
        <strain evidence="3">CCUG 55131</strain>
    </source>
</reference>
<dbReference type="GO" id="GO:0004519">
    <property type="term" value="F:endonuclease activity"/>
    <property type="evidence" value="ECO:0007669"/>
    <property type="project" value="UniProtKB-KW"/>
</dbReference>
<sequence length="317" mass="33523">MRLATYSPALSRPGPGLALAAIEGGKDRQVEAVLGVIAMAHPDILLLTDLDWDFRAEALRALQARLRARGLDYGYFFAPQPNTGIDTGFDIDGNGRRGEARDAQGYGRFTGQHGLALLSKVPIGATRDFSAFLWRDLPGAQIAGARLPAGAEHVQRLSTSAHWDVEITTASGPLHLWAFAATPPVFDGPEDRNGRRNADEIGFWRRYLESALPAPPTAPFVLIGKANLDPERGEGQHAAIAELLTDPRLQDPAPTGPGAPAAAPLATANFAGGPGPLRLDVILPAAGLRVTGSGVIWAEPAALGSDHRLVFVDIALP</sequence>
<dbReference type="RefSeq" id="WP_377387184.1">
    <property type="nucleotide sequence ID" value="NZ_JBHUIX010000003.1"/>
</dbReference>
<name>A0ABW5A6C9_9RHOB</name>
<evidence type="ECO:0000313" key="3">
    <source>
        <dbReference type="Proteomes" id="UP001597413"/>
    </source>
</evidence>
<keyword evidence="2" id="KW-0540">Nuclease</keyword>
<evidence type="ECO:0000259" key="1">
    <source>
        <dbReference type="Pfam" id="PF03372"/>
    </source>
</evidence>
<keyword evidence="2" id="KW-0255">Endonuclease</keyword>
<dbReference type="EMBL" id="JBHUIX010000003">
    <property type="protein sequence ID" value="MFD2173105.1"/>
    <property type="molecule type" value="Genomic_DNA"/>
</dbReference>